<protein>
    <submittedName>
        <fullName evidence="3">Splicing factor U2AF 35 kDa subunit</fullName>
    </submittedName>
</protein>
<keyword evidence="1" id="KW-0812">Transmembrane</keyword>
<organism evidence="2 3">
    <name type="scientific">Parascaris univalens</name>
    <name type="common">Nematode worm</name>
    <dbReference type="NCBI Taxonomy" id="6257"/>
    <lineage>
        <taxon>Eukaryota</taxon>
        <taxon>Metazoa</taxon>
        <taxon>Ecdysozoa</taxon>
        <taxon>Nematoda</taxon>
        <taxon>Chromadorea</taxon>
        <taxon>Rhabditida</taxon>
        <taxon>Spirurina</taxon>
        <taxon>Ascaridomorpha</taxon>
        <taxon>Ascaridoidea</taxon>
        <taxon>Ascarididae</taxon>
        <taxon>Parascaris</taxon>
    </lineage>
</organism>
<keyword evidence="1" id="KW-0472">Membrane</keyword>
<dbReference type="AlphaFoldDB" id="A0A915AQD1"/>
<dbReference type="Proteomes" id="UP000887569">
    <property type="component" value="Unplaced"/>
</dbReference>
<name>A0A915AQD1_PARUN</name>
<accession>A0A915AQD1</accession>
<evidence type="ECO:0000313" key="3">
    <source>
        <dbReference type="WBParaSite" id="PgR011_g178_t03"/>
    </source>
</evidence>
<keyword evidence="1" id="KW-1133">Transmembrane helix</keyword>
<dbReference type="WBParaSite" id="PgR011_g178_t03">
    <property type="protein sequence ID" value="PgR011_g178_t03"/>
    <property type="gene ID" value="PgR011_g178"/>
</dbReference>
<reference evidence="3" key="1">
    <citation type="submission" date="2022-11" db="UniProtKB">
        <authorList>
            <consortium name="WormBaseParasite"/>
        </authorList>
    </citation>
    <scope>IDENTIFICATION</scope>
</reference>
<proteinExistence type="predicted"/>
<keyword evidence="2" id="KW-1185">Reference proteome</keyword>
<evidence type="ECO:0000313" key="2">
    <source>
        <dbReference type="Proteomes" id="UP000887569"/>
    </source>
</evidence>
<evidence type="ECO:0000256" key="1">
    <source>
        <dbReference type="SAM" id="Phobius"/>
    </source>
</evidence>
<sequence length="99" mass="11343">MDRRMSRGYQQTEDLSGAEYLASIYGTEKDKVNCSFYFKVKLQIFSGDGYVINTLFTLMIFTCISCSSTNSSLLSLLLLLPSVSFIYQRTRLYPSLVHR</sequence>
<feature type="transmembrane region" description="Helical" evidence="1">
    <location>
        <begin position="55"/>
        <end position="80"/>
    </location>
</feature>